<dbReference type="GO" id="GO:0050660">
    <property type="term" value="F:flavin adenine dinucleotide binding"/>
    <property type="evidence" value="ECO:0007669"/>
    <property type="project" value="TreeGrafter"/>
</dbReference>
<dbReference type="GO" id="GO:0030976">
    <property type="term" value="F:thiamine pyrophosphate binding"/>
    <property type="evidence" value="ECO:0007669"/>
    <property type="project" value="InterPro"/>
</dbReference>
<name>A0A955L3P6_9BACT</name>
<dbReference type="Gene3D" id="3.40.50.970">
    <property type="match status" value="1"/>
</dbReference>
<dbReference type="EMBL" id="JAGQLG010000117">
    <property type="protein sequence ID" value="MCA9382360.1"/>
    <property type="molecule type" value="Genomic_DNA"/>
</dbReference>
<dbReference type="SUPFAM" id="SSF52518">
    <property type="entry name" value="Thiamin diphosphate-binding fold (THDP-binding)"/>
    <property type="match status" value="1"/>
</dbReference>
<reference evidence="4" key="1">
    <citation type="submission" date="2020-04" db="EMBL/GenBank/DDBJ databases">
        <authorList>
            <person name="Zhang T."/>
        </authorList>
    </citation>
    <scope>NUCLEOTIDE SEQUENCE</scope>
    <source>
        <strain evidence="4">HKST-UBA10</strain>
    </source>
</reference>
<dbReference type="InterPro" id="IPR012001">
    <property type="entry name" value="Thiamin_PyroP_enz_TPP-bd_dom"/>
</dbReference>
<feature type="domain" description="Thiamine pyrophosphate enzyme central" evidence="2">
    <location>
        <begin position="191"/>
        <end position="258"/>
    </location>
</feature>
<feature type="domain" description="Thiamine pyrophosphate enzyme N-terminal TPP-binding" evidence="3">
    <location>
        <begin position="1"/>
        <end position="114"/>
    </location>
</feature>
<dbReference type="GO" id="GO:0009099">
    <property type="term" value="P:L-valine biosynthetic process"/>
    <property type="evidence" value="ECO:0007669"/>
    <property type="project" value="TreeGrafter"/>
</dbReference>
<evidence type="ECO:0000256" key="1">
    <source>
        <dbReference type="ARBA" id="ARBA00007812"/>
    </source>
</evidence>
<dbReference type="GO" id="GO:0003984">
    <property type="term" value="F:acetolactate synthase activity"/>
    <property type="evidence" value="ECO:0007669"/>
    <property type="project" value="TreeGrafter"/>
</dbReference>
<dbReference type="AlphaFoldDB" id="A0A955L3P6"/>
<dbReference type="CDD" id="cd07035">
    <property type="entry name" value="TPP_PYR_POX_like"/>
    <property type="match status" value="1"/>
</dbReference>
<feature type="non-terminal residue" evidence="4">
    <location>
        <position position="261"/>
    </location>
</feature>
<comment type="caution">
    <text evidence="4">The sequence shown here is derived from an EMBL/GenBank/DDBJ whole genome shotgun (WGS) entry which is preliminary data.</text>
</comment>
<dbReference type="SUPFAM" id="SSF52467">
    <property type="entry name" value="DHS-like NAD/FAD-binding domain"/>
    <property type="match status" value="1"/>
</dbReference>
<dbReference type="GO" id="GO:0009097">
    <property type="term" value="P:isoleucine biosynthetic process"/>
    <property type="evidence" value="ECO:0007669"/>
    <property type="project" value="TreeGrafter"/>
</dbReference>
<reference evidence="4" key="2">
    <citation type="journal article" date="2021" name="Microbiome">
        <title>Successional dynamics and alternative stable states in a saline activated sludge microbial community over 9 years.</title>
        <authorList>
            <person name="Wang Y."/>
            <person name="Ye J."/>
            <person name="Ju F."/>
            <person name="Liu L."/>
            <person name="Boyd J.A."/>
            <person name="Deng Y."/>
            <person name="Parks D.H."/>
            <person name="Jiang X."/>
            <person name="Yin X."/>
            <person name="Woodcroft B.J."/>
            <person name="Tyson G.W."/>
            <person name="Hugenholtz P."/>
            <person name="Polz M.F."/>
            <person name="Zhang T."/>
        </authorList>
    </citation>
    <scope>NUCLEOTIDE SEQUENCE</scope>
    <source>
        <strain evidence="4">HKST-UBA10</strain>
    </source>
</reference>
<dbReference type="PANTHER" id="PTHR18968:SF13">
    <property type="entry name" value="ACETOLACTATE SYNTHASE CATALYTIC SUBUNIT, MITOCHONDRIAL"/>
    <property type="match status" value="1"/>
</dbReference>
<sequence length="261" mass="28564">MNGSEILLNILKKHKVRYIFGYQSTTVEPFIDTINNFPEIQFIQIDNQQSAGFVAETYARASGNLGVVAIASGLEAMELASPMYNALRNSTPLVAFIGQSESTLITSKGYQQADSIGVFLPITKHTVHISNIEQFQSDVEELITVSLSSKQGPVLLEVPKDIQLQKGNYIDNFQVNPTNLKRQIVLDQKVIEEAAGMITQARKPLIFCGHGVIIAKAEHEFKELIEKTGSPVACTLHGISGFPSGHPLNFGLMGIDGHLEI</sequence>
<dbReference type="InterPro" id="IPR029061">
    <property type="entry name" value="THDP-binding"/>
</dbReference>
<proteinExistence type="inferred from homology"/>
<accession>A0A955L3P6</accession>
<evidence type="ECO:0000313" key="4">
    <source>
        <dbReference type="EMBL" id="MCA9382360.1"/>
    </source>
</evidence>
<dbReference type="Pfam" id="PF00205">
    <property type="entry name" value="TPP_enzyme_M"/>
    <property type="match status" value="1"/>
</dbReference>
<gene>
    <name evidence="4" type="ORF">KC660_03065</name>
</gene>
<evidence type="ECO:0000313" key="5">
    <source>
        <dbReference type="Proteomes" id="UP000782843"/>
    </source>
</evidence>
<dbReference type="Pfam" id="PF02776">
    <property type="entry name" value="TPP_enzyme_N"/>
    <property type="match status" value="1"/>
</dbReference>
<protein>
    <submittedName>
        <fullName evidence="4">Thiamine pyrophosphate-binding protein</fullName>
    </submittedName>
</protein>
<dbReference type="InterPro" id="IPR029035">
    <property type="entry name" value="DHS-like_NAD/FAD-binding_dom"/>
</dbReference>
<dbReference type="PANTHER" id="PTHR18968">
    <property type="entry name" value="THIAMINE PYROPHOSPHATE ENZYMES"/>
    <property type="match status" value="1"/>
</dbReference>
<evidence type="ECO:0000259" key="3">
    <source>
        <dbReference type="Pfam" id="PF02776"/>
    </source>
</evidence>
<dbReference type="GO" id="GO:0000287">
    <property type="term" value="F:magnesium ion binding"/>
    <property type="evidence" value="ECO:0007669"/>
    <property type="project" value="InterPro"/>
</dbReference>
<dbReference type="InterPro" id="IPR012000">
    <property type="entry name" value="Thiamin_PyroP_enz_cen_dom"/>
</dbReference>
<dbReference type="InterPro" id="IPR045229">
    <property type="entry name" value="TPP_enz"/>
</dbReference>
<dbReference type="Gene3D" id="3.40.50.1220">
    <property type="entry name" value="TPP-binding domain"/>
    <property type="match status" value="1"/>
</dbReference>
<organism evidence="4 5">
    <name type="scientific">Candidatus Dojkabacteria bacterium</name>
    <dbReference type="NCBI Taxonomy" id="2099670"/>
    <lineage>
        <taxon>Bacteria</taxon>
        <taxon>Candidatus Dojkabacteria</taxon>
    </lineage>
</organism>
<dbReference type="Proteomes" id="UP000782843">
    <property type="component" value="Unassembled WGS sequence"/>
</dbReference>
<comment type="similarity">
    <text evidence="1">Belongs to the TPP enzyme family.</text>
</comment>
<dbReference type="GO" id="GO:0005948">
    <property type="term" value="C:acetolactate synthase complex"/>
    <property type="evidence" value="ECO:0007669"/>
    <property type="project" value="TreeGrafter"/>
</dbReference>
<evidence type="ECO:0000259" key="2">
    <source>
        <dbReference type="Pfam" id="PF00205"/>
    </source>
</evidence>